<evidence type="ECO:0000313" key="3">
    <source>
        <dbReference type="EMBL" id="MDV6313241.1"/>
    </source>
</evidence>
<protein>
    <submittedName>
        <fullName evidence="3">DUF5655 domain-containing protein</fullName>
    </submittedName>
</protein>
<proteinExistence type="predicted"/>
<dbReference type="Pfam" id="PF18899">
    <property type="entry name" value="DUF5655"/>
    <property type="match status" value="1"/>
</dbReference>
<accession>A0AAE4R9G2</accession>
<dbReference type="AlphaFoldDB" id="A0AAE4R9G2"/>
<name>A0AAE4R9G2_9ACTN</name>
<dbReference type="Proteomes" id="UP001185779">
    <property type="component" value="Unassembled WGS sequence"/>
</dbReference>
<gene>
    <name evidence="2" type="ORF">R3P94_02265</name>
    <name evidence="3" type="ORF">R3Q15_15275</name>
</gene>
<dbReference type="EMBL" id="JAWLKH010000016">
    <property type="protein sequence ID" value="MDV6313241.1"/>
    <property type="molecule type" value="Genomic_DNA"/>
</dbReference>
<evidence type="ECO:0000313" key="4">
    <source>
        <dbReference type="Proteomes" id="UP001185779"/>
    </source>
</evidence>
<organism evidence="3 5">
    <name type="scientific">Gordonia amicalis</name>
    <dbReference type="NCBI Taxonomy" id="89053"/>
    <lineage>
        <taxon>Bacteria</taxon>
        <taxon>Bacillati</taxon>
        <taxon>Actinomycetota</taxon>
        <taxon>Actinomycetes</taxon>
        <taxon>Mycobacteriales</taxon>
        <taxon>Gordoniaceae</taxon>
        <taxon>Gordonia</taxon>
    </lineage>
</organism>
<reference evidence="3 4" key="1">
    <citation type="submission" date="2023-10" db="EMBL/GenBank/DDBJ databases">
        <title>Development of a sustainable strategy for remediation of hydrocarbon-contaminated territories based on the waste exchange concept.</title>
        <authorList>
            <person name="Krivoruchko A."/>
        </authorList>
    </citation>
    <scope>NUCLEOTIDE SEQUENCE</scope>
    <source>
        <strain evidence="2 4">IEGM 1266</strain>
        <strain evidence="3">IEGM 1279</strain>
    </source>
</reference>
<comment type="caution">
    <text evidence="3">The sequence shown here is derived from an EMBL/GenBank/DDBJ whole genome shotgun (WGS) entry which is preliminary data.</text>
</comment>
<evidence type="ECO:0000313" key="2">
    <source>
        <dbReference type="EMBL" id="MDV6306176.1"/>
    </source>
</evidence>
<dbReference type="InterPro" id="IPR043714">
    <property type="entry name" value="DUF5655"/>
</dbReference>
<sequence length="124" mass="13982">MTTDTPHDVEDFFAGSPEGLSIHGAVEEAIRDLGDDIAVRVTKSQIAFRRRTGFAYVWRPGMYVRSDVPAVLSIALRHRVDSARFKEVAHPSPHVWMHHLEMRARADVDAEVRRWLGEAYDAAG</sequence>
<dbReference type="GeneID" id="77173443"/>
<dbReference type="RefSeq" id="WP_024500327.1">
    <property type="nucleotide sequence ID" value="NZ_CP091855.1"/>
</dbReference>
<evidence type="ECO:0000313" key="5">
    <source>
        <dbReference type="Proteomes" id="UP001185922"/>
    </source>
</evidence>
<dbReference type="EMBL" id="JAWLKI010000002">
    <property type="protein sequence ID" value="MDV6306176.1"/>
    <property type="molecule type" value="Genomic_DNA"/>
</dbReference>
<keyword evidence="4" id="KW-1185">Reference proteome</keyword>
<evidence type="ECO:0000259" key="1">
    <source>
        <dbReference type="Pfam" id="PF18899"/>
    </source>
</evidence>
<feature type="domain" description="DUF5655" evidence="1">
    <location>
        <begin position="9"/>
        <end position="121"/>
    </location>
</feature>
<dbReference type="Proteomes" id="UP001185922">
    <property type="component" value="Unassembled WGS sequence"/>
</dbReference>